<evidence type="ECO:0000313" key="13">
    <source>
        <dbReference type="Proteomes" id="UP000002027"/>
    </source>
</evidence>
<dbReference type="InterPro" id="IPR029056">
    <property type="entry name" value="Ribokinase-like"/>
</dbReference>
<dbReference type="InterPro" id="IPR014729">
    <property type="entry name" value="Rossmann-like_a/b/a_fold"/>
</dbReference>
<dbReference type="PROSITE" id="PS00583">
    <property type="entry name" value="PFKB_KINASES_1"/>
    <property type="match status" value="1"/>
</dbReference>
<comment type="function">
    <text evidence="9">Catalyzes the ADP transfer from ATP to D-glycero-beta-D-manno-heptose 1-phosphate, yielding ADP-D-glycero-beta-D-manno-heptose.</text>
</comment>
<feature type="region of interest" description="Ribokinase" evidence="9">
    <location>
        <begin position="1"/>
        <end position="328"/>
    </location>
</feature>
<sequence>MVRAVEVVRRFRRLRALVIGDAMLDSYLEGTAARLCTEGPVPVVRKTAEERVPGGAANTAANLRALGAEVVFLGLVGEDVPGDLLRAALAARGVDDRWLVADPAVSTLHKLRILADGQYVVRFDEGDSRAASPAAHARLLEHLEHAVPTCDVVVVSDYAYGAVADDLIAQLRTLRAARHCPLVVDSKALHRFHAAGATVVTPNYLEARLAVAPGAEEPGPLDLAEVKRIGRGLLEQVDAAYAAITLGADGVFLLGRDGAGRHLPVHPPAQASDIGAGDTFAAALGLALAAGADVVEASRIGIDAAGIAVACQRTAAVPYQDLLRRVSLCDLDGRPASMAAARRDVVARLDVARLAGRTIVFTNGVFDILHAGHVEFLRRARALGDLLIVGVNSDRSARRLKGAGRPINSERDRLALVAALDAVDEALLFDEATPAELIRALRPHIHAKGGDYSDVRLPEAEAVRAVGGRVVILPLVSRLSTSGVIDRIVALAGTADSAGIGTNGAEP</sequence>
<dbReference type="InterPro" id="IPR023030">
    <property type="entry name" value="Bifunc_HldE"/>
</dbReference>
<dbReference type="GO" id="GO:0009244">
    <property type="term" value="P:lipopolysaccharide core region biosynthetic process"/>
    <property type="evidence" value="ECO:0007669"/>
    <property type="project" value="UniProtKB-UniPathway"/>
</dbReference>
<comment type="function">
    <text evidence="9">Catalyzes the phosphorylation of D-glycero-D-manno-heptose 7-phosphate at the C-1 position to selectively form D-glycero-beta-D-manno-heptose-1,7-bisphosphate.</text>
</comment>
<evidence type="ECO:0000313" key="12">
    <source>
        <dbReference type="EMBL" id="ACZ37481.1"/>
    </source>
</evidence>
<evidence type="ECO:0000256" key="7">
    <source>
        <dbReference type="ARBA" id="ARBA00023268"/>
    </source>
</evidence>
<dbReference type="GO" id="GO:0005829">
    <property type="term" value="C:cytosol"/>
    <property type="evidence" value="ECO:0007669"/>
    <property type="project" value="TreeGrafter"/>
</dbReference>
<dbReference type="SUPFAM" id="SSF52374">
    <property type="entry name" value="Nucleotidylyl transferase"/>
    <property type="match status" value="1"/>
</dbReference>
<reference evidence="12 13" key="2">
    <citation type="journal article" date="2010" name="Stand. Genomic Sci.">
        <title>Complete genome sequence of Desulfohalobium retbaense type strain (HR(100)).</title>
        <authorList>
            <person name="Spring S."/>
            <person name="Nolan M."/>
            <person name="Lapidus A."/>
            <person name="Glavina Del Rio T."/>
            <person name="Copeland A."/>
            <person name="Tice H."/>
            <person name="Cheng J.F."/>
            <person name="Lucas S."/>
            <person name="Land M."/>
            <person name="Chen F."/>
            <person name="Bruce D."/>
            <person name="Goodwin L."/>
            <person name="Pitluck S."/>
            <person name="Ivanova N."/>
            <person name="Mavromatis K."/>
            <person name="Mikhailova N."/>
            <person name="Pati A."/>
            <person name="Chen A."/>
            <person name="Palaniappan K."/>
            <person name="Hauser L."/>
            <person name="Chang Y.J."/>
            <person name="Jeffries C.D."/>
            <person name="Munk C."/>
            <person name="Kiss H."/>
            <person name="Chain P."/>
            <person name="Han C."/>
            <person name="Brettin T."/>
            <person name="Detter J.C."/>
            <person name="Schuler E."/>
            <person name="Goker M."/>
            <person name="Rohde M."/>
            <person name="Bristow J."/>
            <person name="Eisen J.A."/>
            <person name="Markowitz V."/>
            <person name="Hugenholtz P."/>
            <person name="Kyrpides N.C."/>
            <person name="Klenk H.P."/>
        </authorList>
    </citation>
    <scope>NUCLEOTIDE SEQUENCE [LARGE SCALE GENOMIC DNA]</scope>
    <source>
        <strain evidence="13">ATCC 49802 / DSM 20745 / S 6022</strain>
    </source>
</reference>
<evidence type="ECO:0000256" key="5">
    <source>
        <dbReference type="ARBA" id="ARBA00022777"/>
    </source>
</evidence>
<evidence type="ECO:0000256" key="6">
    <source>
        <dbReference type="ARBA" id="ARBA00022840"/>
    </source>
</evidence>
<keyword evidence="2 9" id="KW-0808">Transferase</keyword>
<feature type="domain" description="Cytidyltransferase-like" evidence="11">
    <location>
        <begin position="362"/>
        <end position="452"/>
    </location>
</feature>
<dbReference type="UniPathway" id="UPA00356">
    <property type="reaction ID" value="UER00437"/>
</dbReference>
<evidence type="ECO:0000259" key="10">
    <source>
        <dbReference type="Pfam" id="PF00294"/>
    </source>
</evidence>
<dbReference type="STRING" id="479434.Sthe_0042"/>
<dbReference type="PANTHER" id="PTHR46969:SF1">
    <property type="entry name" value="BIFUNCTIONAL PROTEIN HLDE"/>
    <property type="match status" value="1"/>
</dbReference>
<keyword evidence="6 9" id="KW-0067">ATP-binding</keyword>
<dbReference type="Gene3D" id="3.40.50.620">
    <property type="entry name" value="HUPs"/>
    <property type="match status" value="1"/>
</dbReference>
<keyword evidence="8 9" id="KW-0119">Carbohydrate metabolism</keyword>
<feature type="active site" evidence="9">
    <location>
        <position position="278"/>
    </location>
</feature>
<evidence type="ECO:0000256" key="1">
    <source>
        <dbReference type="ARBA" id="ARBA00004713"/>
    </source>
</evidence>
<dbReference type="AlphaFoldDB" id="D1C5G5"/>
<reference evidence="13" key="1">
    <citation type="submission" date="2009-11" db="EMBL/GenBank/DDBJ databases">
        <title>The complete chromosome 1 of Sphaerobacter thermophilus DSM 20745.</title>
        <authorList>
            <person name="Lucas S."/>
            <person name="Copeland A."/>
            <person name="Lapidus A."/>
            <person name="Glavina del Rio T."/>
            <person name="Dalin E."/>
            <person name="Tice H."/>
            <person name="Bruce D."/>
            <person name="Goodwin L."/>
            <person name="Pitluck S."/>
            <person name="Kyrpides N."/>
            <person name="Mavromatis K."/>
            <person name="Ivanova N."/>
            <person name="Mikhailova N."/>
            <person name="LaButti K.M."/>
            <person name="Clum A."/>
            <person name="Sun H.I."/>
            <person name="Brettin T."/>
            <person name="Detter J.C."/>
            <person name="Han C."/>
            <person name="Larimer F."/>
            <person name="Land M."/>
            <person name="Hauser L."/>
            <person name="Markowitz V."/>
            <person name="Cheng J.F."/>
            <person name="Hugenholtz P."/>
            <person name="Woyke T."/>
            <person name="Wu D."/>
            <person name="Steenblock K."/>
            <person name="Schneider S."/>
            <person name="Pukall R."/>
            <person name="Goeker M."/>
            <person name="Klenk H.P."/>
            <person name="Eisen J.A."/>
        </authorList>
    </citation>
    <scope>NUCLEOTIDE SEQUENCE [LARGE SCALE GENOMIC DNA]</scope>
    <source>
        <strain evidence="13">ATCC 49802 / DSM 20745 / S 6022</strain>
    </source>
</reference>
<dbReference type="NCBIfam" id="TIGR00125">
    <property type="entry name" value="cyt_tran_rel"/>
    <property type="match status" value="1"/>
</dbReference>
<comment type="subunit">
    <text evidence="9">Homodimer.</text>
</comment>
<evidence type="ECO:0000259" key="11">
    <source>
        <dbReference type="Pfam" id="PF01467"/>
    </source>
</evidence>
<feature type="binding site" evidence="9">
    <location>
        <begin position="203"/>
        <end position="206"/>
    </location>
    <ligand>
        <name>ATP</name>
        <dbReference type="ChEBI" id="CHEBI:30616"/>
    </ligand>
</feature>
<dbReference type="EC" id="2.7.7.70" evidence="9"/>
<evidence type="ECO:0000256" key="9">
    <source>
        <dbReference type="HAMAP-Rule" id="MF_01603"/>
    </source>
</evidence>
<dbReference type="Proteomes" id="UP000002027">
    <property type="component" value="Chromosome 1"/>
</dbReference>
<comment type="pathway">
    <text evidence="1">Bacterial outer membrane biogenesis; LPS core biosynthesis.</text>
</comment>
<dbReference type="PANTHER" id="PTHR46969">
    <property type="entry name" value="BIFUNCTIONAL PROTEIN HLDE"/>
    <property type="match status" value="1"/>
</dbReference>
<dbReference type="GO" id="GO:0016773">
    <property type="term" value="F:phosphotransferase activity, alcohol group as acceptor"/>
    <property type="evidence" value="ECO:0007669"/>
    <property type="project" value="InterPro"/>
</dbReference>
<dbReference type="KEGG" id="sti:Sthe_0042"/>
<dbReference type="GO" id="GO:0033785">
    <property type="term" value="F:heptose 7-phosphate kinase activity"/>
    <property type="evidence" value="ECO:0007669"/>
    <property type="project" value="UniProtKB-UniRule"/>
</dbReference>
<evidence type="ECO:0000256" key="3">
    <source>
        <dbReference type="ARBA" id="ARBA00022695"/>
    </source>
</evidence>
<dbReference type="eggNOG" id="COG2870">
    <property type="taxonomic scope" value="Bacteria"/>
</dbReference>
<dbReference type="HOGENOM" id="CLU_021150_2_1_0"/>
<dbReference type="SUPFAM" id="SSF53613">
    <property type="entry name" value="Ribokinase-like"/>
    <property type="match status" value="1"/>
</dbReference>
<dbReference type="GO" id="GO:0097171">
    <property type="term" value="P:ADP-L-glycero-beta-D-manno-heptose biosynthetic process"/>
    <property type="evidence" value="ECO:0007669"/>
    <property type="project" value="UniProtKB-UniPathway"/>
</dbReference>
<organism evidence="12 13">
    <name type="scientific">Sphaerobacter thermophilus (strain ATCC 49802 / DSM 20745 / KCCM 41009 / NCIMB 13125 / S 6022)</name>
    <dbReference type="NCBI Taxonomy" id="479434"/>
    <lineage>
        <taxon>Bacteria</taxon>
        <taxon>Pseudomonadati</taxon>
        <taxon>Thermomicrobiota</taxon>
        <taxon>Thermomicrobia</taxon>
        <taxon>Sphaerobacterales</taxon>
        <taxon>Sphaerobacterineae</taxon>
        <taxon>Sphaerobacteraceae</taxon>
        <taxon>Sphaerobacter</taxon>
    </lineage>
</organism>
<comment type="pathway">
    <text evidence="9">Nucleotide-sugar biosynthesis; ADP-L-glycero-beta-D-manno-heptose biosynthesis; ADP-L-glycero-beta-D-manno-heptose from D-glycero-beta-D-manno-heptose 7-phosphate: step 1/4.</text>
</comment>
<feature type="domain" description="Carbohydrate kinase PfkB" evidence="10">
    <location>
        <begin position="17"/>
        <end position="316"/>
    </location>
</feature>
<dbReference type="InterPro" id="IPR004821">
    <property type="entry name" value="Cyt_trans-like"/>
</dbReference>
<dbReference type="UniPathway" id="UPA00958"/>
<comment type="catalytic activity">
    <reaction evidence="9">
        <text>D-glycero-beta-D-manno-heptose 7-phosphate + ATP = D-glycero-beta-D-manno-heptose 1,7-bisphosphate + ADP + H(+)</text>
        <dbReference type="Rhea" id="RHEA:27473"/>
        <dbReference type="ChEBI" id="CHEBI:15378"/>
        <dbReference type="ChEBI" id="CHEBI:30616"/>
        <dbReference type="ChEBI" id="CHEBI:60204"/>
        <dbReference type="ChEBI" id="CHEBI:60208"/>
        <dbReference type="ChEBI" id="CHEBI:456216"/>
        <dbReference type="EC" id="2.7.1.167"/>
    </reaction>
</comment>
<keyword evidence="5 9" id="KW-0418">Kinase</keyword>
<feature type="region of interest" description="Cytidylyltransferase" evidence="9">
    <location>
        <begin position="361"/>
        <end position="507"/>
    </location>
</feature>
<comment type="pathway">
    <text evidence="9">Nucleotide-sugar biosynthesis; ADP-L-glycero-beta-D-manno-heptose biosynthesis; ADP-L-glycero-beta-D-manno-heptose from D-glycero-beta-D-manno-heptose 7-phosphate: step 3/4.</text>
</comment>
<dbReference type="EC" id="2.7.1.167" evidence="9"/>
<keyword evidence="4 9" id="KW-0547">Nucleotide-binding</keyword>
<dbReference type="GO" id="GO:0033786">
    <property type="term" value="F:heptose-1-phosphate adenylyltransferase activity"/>
    <property type="evidence" value="ECO:0007669"/>
    <property type="project" value="UniProtKB-UniRule"/>
</dbReference>
<dbReference type="GO" id="GO:0005524">
    <property type="term" value="F:ATP binding"/>
    <property type="evidence" value="ECO:0007669"/>
    <property type="project" value="UniProtKB-UniRule"/>
</dbReference>
<dbReference type="HAMAP" id="MF_01603">
    <property type="entry name" value="HldE"/>
    <property type="match status" value="1"/>
</dbReference>
<protein>
    <recommendedName>
        <fullName evidence="9">Bifunctional protein HldE</fullName>
    </recommendedName>
    <domain>
        <recommendedName>
            <fullName evidence="9">D-beta-D-heptose 7-phosphate kinase</fullName>
            <ecNumber evidence="9">2.7.1.167</ecNumber>
        </recommendedName>
        <alternativeName>
            <fullName evidence="9">D-beta-D-heptose 7-phosphotransferase</fullName>
        </alternativeName>
        <alternativeName>
            <fullName evidence="9">D-glycero-beta-D-manno-heptose-7-phosphate kinase</fullName>
        </alternativeName>
    </domain>
    <domain>
        <recommendedName>
            <fullName evidence="9">D-beta-D-heptose 1-phosphate adenylyltransferase</fullName>
            <ecNumber evidence="9">2.7.7.70</ecNumber>
        </recommendedName>
        <alternativeName>
            <fullName evidence="9">D-glycero-beta-D-manno-heptose 1-phosphate adenylyltransferase</fullName>
        </alternativeName>
    </domain>
</protein>
<name>D1C5G5_SPHTD</name>
<evidence type="ECO:0000256" key="4">
    <source>
        <dbReference type="ARBA" id="ARBA00022741"/>
    </source>
</evidence>
<dbReference type="InterPro" id="IPR002173">
    <property type="entry name" value="Carboh/pur_kinase_PfkB_CS"/>
</dbReference>
<evidence type="ECO:0000256" key="2">
    <source>
        <dbReference type="ARBA" id="ARBA00022679"/>
    </source>
</evidence>
<gene>
    <name evidence="9" type="primary">hldE</name>
    <name evidence="12" type="ordered locus">Sthe_0042</name>
</gene>
<dbReference type="EMBL" id="CP001823">
    <property type="protein sequence ID" value="ACZ37481.1"/>
    <property type="molecule type" value="Genomic_DNA"/>
</dbReference>
<comment type="similarity">
    <text evidence="9">In the C-terminal section; belongs to the cytidylyltransferase family.</text>
</comment>
<keyword evidence="7 9" id="KW-0511">Multifunctional enzyme</keyword>
<keyword evidence="13" id="KW-1185">Reference proteome</keyword>
<keyword evidence="3 9" id="KW-0548">Nucleotidyltransferase</keyword>
<dbReference type="OrthoDB" id="9802794at2"/>
<accession>D1C5G5</accession>
<dbReference type="Gene3D" id="3.40.1190.20">
    <property type="match status" value="1"/>
</dbReference>
<comment type="similarity">
    <text evidence="9">In the N-terminal section; belongs to the carbohydrate kinase PfkB family.</text>
</comment>
<dbReference type="RefSeq" id="WP_012870530.1">
    <property type="nucleotide sequence ID" value="NC_013523.1"/>
</dbReference>
<proteinExistence type="inferred from homology"/>
<comment type="catalytic activity">
    <reaction evidence="9">
        <text>D-glycero-beta-D-manno-heptose 1-phosphate + ATP + H(+) = ADP-D-glycero-beta-D-manno-heptose + diphosphate</text>
        <dbReference type="Rhea" id="RHEA:27465"/>
        <dbReference type="ChEBI" id="CHEBI:15378"/>
        <dbReference type="ChEBI" id="CHEBI:30616"/>
        <dbReference type="ChEBI" id="CHEBI:33019"/>
        <dbReference type="ChEBI" id="CHEBI:59967"/>
        <dbReference type="ChEBI" id="CHEBI:61593"/>
        <dbReference type="EC" id="2.7.7.70"/>
    </reaction>
</comment>
<evidence type="ECO:0000256" key="8">
    <source>
        <dbReference type="ARBA" id="ARBA00023277"/>
    </source>
</evidence>
<dbReference type="InterPro" id="IPR011611">
    <property type="entry name" value="PfkB_dom"/>
</dbReference>
<dbReference type="Pfam" id="PF01467">
    <property type="entry name" value="CTP_transf_like"/>
    <property type="match status" value="1"/>
</dbReference>
<dbReference type="InParanoid" id="D1C5G5"/>
<dbReference type="Pfam" id="PF00294">
    <property type="entry name" value="PfkB"/>
    <property type="match status" value="1"/>
</dbReference>
<dbReference type="eggNOG" id="COG0615">
    <property type="taxonomic scope" value="Bacteria"/>
</dbReference>